<proteinExistence type="predicted"/>
<evidence type="ECO:0000313" key="2">
    <source>
        <dbReference type="Proteomes" id="UP000812440"/>
    </source>
</evidence>
<dbReference type="OrthoDB" id="5963614at2759"/>
<sequence>MDDVVNIFFYTAQNFLDIEEQIRDGSPVEIERSNTYSQKKEKSSPVIRRSLVHERLCSGQNTWELIHNRVLSLLTTHSAKKHLSCDISKSEVDHILERSFSSQVKSSAEHSF</sequence>
<dbReference type="PANTHER" id="PTHR16435:SF5">
    <property type="entry name" value="SPERMATOGENESIS ASSOCIATED 6-LIKE PROTEIN"/>
    <property type="match status" value="1"/>
</dbReference>
<keyword evidence="2" id="KW-1185">Reference proteome</keyword>
<gene>
    <name evidence="1" type="ORF">GDO86_001403</name>
</gene>
<accession>A0A8T2KKX5</accession>
<dbReference type="Proteomes" id="UP000812440">
    <property type="component" value="Chromosome 1"/>
</dbReference>
<organism evidence="1 2">
    <name type="scientific">Hymenochirus boettgeri</name>
    <name type="common">Congo dwarf clawed frog</name>
    <dbReference type="NCBI Taxonomy" id="247094"/>
    <lineage>
        <taxon>Eukaryota</taxon>
        <taxon>Metazoa</taxon>
        <taxon>Chordata</taxon>
        <taxon>Craniata</taxon>
        <taxon>Vertebrata</taxon>
        <taxon>Euteleostomi</taxon>
        <taxon>Amphibia</taxon>
        <taxon>Batrachia</taxon>
        <taxon>Anura</taxon>
        <taxon>Pipoidea</taxon>
        <taxon>Pipidae</taxon>
        <taxon>Pipinae</taxon>
        <taxon>Hymenochirus</taxon>
    </lineage>
</organism>
<dbReference type="GO" id="GO:0007283">
    <property type="term" value="P:spermatogenesis"/>
    <property type="evidence" value="ECO:0007669"/>
    <property type="project" value="InterPro"/>
</dbReference>
<dbReference type="InterPro" id="IPR042769">
    <property type="entry name" value="SPATA6_fam"/>
</dbReference>
<dbReference type="GO" id="GO:0120212">
    <property type="term" value="C:sperm head-tail coupling apparatus"/>
    <property type="evidence" value="ECO:0007669"/>
    <property type="project" value="InterPro"/>
</dbReference>
<evidence type="ECO:0000313" key="1">
    <source>
        <dbReference type="EMBL" id="KAG8455191.1"/>
    </source>
</evidence>
<dbReference type="EMBL" id="JAACNH010000001">
    <property type="protein sequence ID" value="KAG8455192.1"/>
    <property type="molecule type" value="Genomic_DNA"/>
</dbReference>
<name>A0A8T2KKX5_9PIPI</name>
<dbReference type="EMBL" id="JAACNH010000001">
    <property type="protein sequence ID" value="KAG8455191.1"/>
    <property type="molecule type" value="Genomic_DNA"/>
</dbReference>
<dbReference type="GO" id="GO:0032027">
    <property type="term" value="F:myosin light chain binding"/>
    <property type="evidence" value="ECO:0007669"/>
    <property type="project" value="InterPro"/>
</dbReference>
<dbReference type="PANTHER" id="PTHR16435">
    <property type="entry name" value="SPERMATOGENESIS-ASSOCIATED PROTEIN 6 SPATA6"/>
    <property type="match status" value="1"/>
</dbReference>
<reference evidence="1" key="1">
    <citation type="thesis" date="2020" institute="ProQuest LLC" country="789 East Eisenhower Parkway, Ann Arbor, MI, USA">
        <title>Comparative Genomics and Chromosome Evolution.</title>
        <authorList>
            <person name="Mudd A.B."/>
        </authorList>
    </citation>
    <scope>NUCLEOTIDE SEQUENCE</scope>
    <source>
        <strain evidence="1">Female2</strain>
        <tissue evidence="1">Blood</tissue>
    </source>
</reference>
<dbReference type="AlphaFoldDB" id="A0A8T2KKX5"/>
<protein>
    <submittedName>
        <fullName evidence="1">Uncharacterized protein</fullName>
    </submittedName>
</protein>
<comment type="caution">
    <text evidence="1">The sequence shown here is derived from an EMBL/GenBank/DDBJ whole genome shotgun (WGS) entry which is preliminary data.</text>
</comment>